<dbReference type="Gene3D" id="3.40.50.150">
    <property type="entry name" value="Vaccinia Virus protein VP39"/>
    <property type="match status" value="1"/>
</dbReference>
<proteinExistence type="predicted"/>
<dbReference type="CDD" id="cd02440">
    <property type="entry name" value="AdoMet_MTases"/>
    <property type="match status" value="1"/>
</dbReference>
<dbReference type="Proteomes" id="UP001180840">
    <property type="component" value="Unassembled WGS sequence"/>
</dbReference>
<dbReference type="RefSeq" id="WP_290198108.1">
    <property type="nucleotide sequence ID" value="NZ_CP047654.1"/>
</dbReference>
<evidence type="ECO:0000313" key="3">
    <source>
        <dbReference type="Proteomes" id="UP001180840"/>
    </source>
</evidence>
<sequence>MARKRTTRRGHRAADPSILGTYDIATGVAEVREDEFRPGAYVLHVNGVPSSHIVPGQPRELDFEYMRWIAAMVEEIVAERLDPARLRVTHLGGAACSLARYFADMWPASRHTVVELDATLADYVRAWFDIPRSPTVRIRAGEARAVTETFAPDSRDVLIRDVFAGDATPRPLTTVEFFRRVSASLAPGGLYVANCGDHADLAGAKAELAGMAEVFEHVAVIADPPMLKGRRYGNIILVASDAELPVEGSPGAARVAKPLLAGAVPAHYKDERWTRAFFSGAVPRTD</sequence>
<reference evidence="2" key="1">
    <citation type="submission" date="2023-07" db="EMBL/GenBank/DDBJ databases">
        <title>Sequencing the genomes of 1000 actinobacteria strains.</title>
        <authorList>
            <person name="Klenk H.-P."/>
        </authorList>
    </citation>
    <scope>NUCLEOTIDE SEQUENCE</scope>
    <source>
        <strain evidence="2">DSM 107476</strain>
    </source>
</reference>
<keyword evidence="3" id="KW-1185">Reference proteome</keyword>
<protein>
    <submittedName>
        <fullName evidence="2">Spermidine synthase</fullName>
    </submittedName>
</protein>
<comment type="caution">
    <text evidence="2">The sequence shown here is derived from an EMBL/GenBank/DDBJ whole genome shotgun (WGS) entry which is preliminary data.</text>
</comment>
<evidence type="ECO:0000256" key="1">
    <source>
        <dbReference type="ARBA" id="ARBA00023115"/>
    </source>
</evidence>
<keyword evidence="1" id="KW-0620">Polyamine biosynthesis</keyword>
<name>A0ABU1ZWA4_9CORY</name>
<dbReference type="NCBIfam" id="NF037959">
    <property type="entry name" value="MFS_SpdSyn"/>
    <property type="match status" value="1"/>
</dbReference>
<dbReference type="PANTHER" id="PTHR43317">
    <property type="entry name" value="THERMOSPERMINE SYNTHASE ACAULIS5"/>
    <property type="match status" value="1"/>
</dbReference>
<dbReference type="SUPFAM" id="SSF53335">
    <property type="entry name" value="S-adenosyl-L-methionine-dependent methyltransferases"/>
    <property type="match status" value="1"/>
</dbReference>
<organism evidence="2 3">
    <name type="scientific">Corynebacterium guangdongense</name>
    <dbReference type="NCBI Taxonomy" id="1783348"/>
    <lineage>
        <taxon>Bacteria</taxon>
        <taxon>Bacillati</taxon>
        <taxon>Actinomycetota</taxon>
        <taxon>Actinomycetes</taxon>
        <taxon>Mycobacteriales</taxon>
        <taxon>Corynebacteriaceae</taxon>
        <taxon>Corynebacterium</taxon>
    </lineage>
</organism>
<dbReference type="InterPro" id="IPR029063">
    <property type="entry name" value="SAM-dependent_MTases_sf"/>
</dbReference>
<dbReference type="EMBL" id="JAVDXZ010000001">
    <property type="protein sequence ID" value="MDR7329140.1"/>
    <property type="molecule type" value="Genomic_DNA"/>
</dbReference>
<gene>
    <name evidence="2" type="ORF">J2S39_000816</name>
</gene>
<dbReference type="PANTHER" id="PTHR43317:SF1">
    <property type="entry name" value="THERMOSPERMINE SYNTHASE ACAULIS5"/>
    <property type="match status" value="1"/>
</dbReference>
<evidence type="ECO:0000313" key="2">
    <source>
        <dbReference type="EMBL" id="MDR7329140.1"/>
    </source>
</evidence>
<accession>A0ABU1ZWA4</accession>